<evidence type="ECO:0000313" key="1">
    <source>
        <dbReference type="EMBL" id="MXP00748.1"/>
    </source>
</evidence>
<proteinExistence type="predicted"/>
<gene>
    <name evidence="1" type="ORF">GRI97_17290</name>
</gene>
<accession>A0A6I4U1D8</accession>
<keyword evidence="2" id="KW-1185">Reference proteome</keyword>
<protein>
    <submittedName>
        <fullName evidence="1">Uncharacterized protein</fullName>
    </submittedName>
</protein>
<name>A0A6I4U1D8_9SPHN</name>
<dbReference type="Proteomes" id="UP000469430">
    <property type="component" value="Unassembled WGS sequence"/>
</dbReference>
<evidence type="ECO:0000313" key="2">
    <source>
        <dbReference type="Proteomes" id="UP000469430"/>
    </source>
</evidence>
<organism evidence="1 2">
    <name type="scientific">Croceibacterium xixiisoli</name>
    <dbReference type="NCBI Taxonomy" id="1476466"/>
    <lineage>
        <taxon>Bacteria</taxon>
        <taxon>Pseudomonadati</taxon>
        <taxon>Pseudomonadota</taxon>
        <taxon>Alphaproteobacteria</taxon>
        <taxon>Sphingomonadales</taxon>
        <taxon>Erythrobacteraceae</taxon>
        <taxon>Croceibacterium</taxon>
    </lineage>
</organism>
<dbReference type="AlphaFoldDB" id="A0A6I4U1D8"/>
<reference evidence="1 2" key="1">
    <citation type="submission" date="2019-12" db="EMBL/GenBank/DDBJ databases">
        <title>Genomic-based taxomic classification of the family Erythrobacteraceae.</title>
        <authorList>
            <person name="Xu L."/>
        </authorList>
    </citation>
    <scope>NUCLEOTIDE SEQUENCE [LARGE SCALE GENOMIC DNA]</scope>
    <source>
        <strain evidence="1 2">S36</strain>
    </source>
</reference>
<comment type="caution">
    <text evidence="1">The sequence shown here is derived from an EMBL/GenBank/DDBJ whole genome shotgun (WGS) entry which is preliminary data.</text>
</comment>
<sequence>MVKKTHSVGRKTGSRQPTKPMIWIMSGKCNGIRAALPGQWQDARCSAEIRRLSAMIEIMRRNGYGRFPALGRRDRNSLPGRFLTVIDMVTMHNTENDYAPAFQPFRRRRQQLEFVQPAF</sequence>
<dbReference type="EMBL" id="WTYJ01000004">
    <property type="protein sequence ID" value="MXP00748.1"/>
    <property type="molecule type" value="Genomic_DNA"/>
</dbReference>